<dbReference type="RefSeq" id="WP_205624751.1">
    <property type="nucleotide sequence ID" value="NZ_CP012332.1"/>
</dbReference>
<reference evidence="2 3" key="1">
    <citation type="submission" date="2015-08" db="EMBL/GenBank/DDBJ databases">
        <authorList>
            <person name="Babu N.S."/>
            <person name="Beckwith C.J."/>
            <person name="Beseler K.G."/>
            <person name="Brison A."/>
            <person name="Carone J.V."/>
            <person name="Caskin T.P."/>
            <person name="Diamond M."/>
            <person name="Durham M.E."/>
            <person name="Foxe J.M."/>
            <person name="Go M."/>
            <person name="Henderson B.A."/>
            <person name="Jones I.B."/>
            <person name="McGettigan J.A."/>
            <person name="Micheletti S.J."/>
            <person name="Nasrallah M.E."/>
            <person name="Ortiz D."/>
            <person name="Piller C.R."/>
            <person name="Privatt S.R."/>
            <person name="Schneider S.L."/>
            <person name="Sharp S."/>
            <person name="Smith T.C."/>
            <person name="Stanton J.D."/>
            <person name="Ullery H.E."/>
            <person name="Wilson R.J."/>
            <person name="Serrano M.G."/>
            <person name="Buck G."/>
            <person name="Lee V."/>
            <person name="Wang Y."/>
            <person name="Carvalho R."/>
            <person name="Voegtly L."/>
            <person name="Shi R."/>
            <person name="Duckworth R."/>
            <person name="Johnson A."/>
            <person name="Loviza R."/>
            <person name="Walstead R."/>
            <person name="Shah Z."/>
            <person name="Kiflezghi M."/>
            <person name="Wade K."/>
            <person name="Ball S.L."/>
            <person name="Bradley K.W."/>
            <person name="Asai D.J."/>
            <person name="Bowman C.A."/>
            <person name="Russell D.A."/>
            <person name="Pope W.H."/>
            <person name="Jacobs-Sera D."/>
            <person name="Hendrix R.W."/>
            <person name="Hatfull G.F."/>
        </authorList>
    </citation>
    <scope>NUCLEOTIDE SEQUENCE [LARGE SCALE GENOMIC DNA]</scope>
    <source>
        <strain evidence="2 3">DSM 27710</strain>
    </source>
</reference>
<keyword evidence="1" id="KW-1133">Transmembrane helix</keyword>
<dbReference type="PATRIC" id="fig|1391653.3.peg.3713"/>
<dbReference type="Proteomes" id="UP000055590">
    <property type="component" value="Chromosome"/>
</dbReference>
<evidence type="ECO:0000256" key="1">
    <source>
        <dbReference type="SAM" id="Phobius"/>
    </source>
</evidence>
<keyword evidence="1" id="KW-0472">Membrane</keyword>
<keyword evidence="3" id="KW-1185">Reference proteome</keyword>
<proteinExistence type="predicted"/>
<evidence type="ECO:0000313" key="3">
    <source>
        <dbReference type="Proteomes" id="UP000055590"/>
    </source>
</evidence>
<keyword evidence="1" id="KW-0812">Transmembrane</keyword>
<dbReference type="EMBL" id="CP012332">
    <property type="protein sequence ID" value="AKU93169.1"/>
    <property type="molecule type" value="Genomic_DNA"/>
</dbReference>
<protein>
    <submittedName>
        <fullName evidence="2">Uncharacterized protein</fullName>
    </submittedName>
</protein>
<dbReference type="STRING" id="1391653.AKJ08_3556"/>
<dbReference type="AlphaFoldDB" id="A0A0K1PJ89"/>
<sequence length="653" mass="69568">MLRDPGDLVTGGDTVALSAIAEDHPEAKRILASARQILRNLGKADAGRISLADVTDTAKIFAQTKLNGDGIVPPGSAGDEDTALAITQILDCVGGEVDRSGEKGVSTANADAFFAAATAFDAWWKKAEADRDAVLPLGSDTPAAAALLAEVRAKVEDWFARSRLAGFDARAVGPLNRDEAEYSAIAPMLLSSTGAEVASFPLARVVPDGALSLVHGLNPAWADRIHAMRARVIEPLIGARDSLTPADWAAVLAKLDPFAKWSAAKAGAAVEKLGIQRVRELLAGGARERIRALIAEDMALEPEANGIALVEKLVRYQRDLYRLLCNFVSFTDFYSSERASIFQAGTLFLDQRSCELCVRVADAEAHASIATLSKTFLVYCECTRKSDGKKMTIAAAVTGGDSDNLTTGRNGIFYDRQGADWDARVVKIVEHPISIRQSFWLPYKRIGKLIGAQIERFASARDKELHDKAAANIESAAKTVETTGAPVEGSAKAPSPPQAFDVAKFAGIFAAIGLAIGAVGSALAAVTTGFLQLAWWKMPLAILGVMLLVSGPSMVIAWLKLRQRSLGPILDANGWAVNTRAKINLPFGASLTSLAALPKNAERSLRDPFAEDKTPQVAWVAVIALVALVALVWYGGWAESWFDSVRTAVSSRP</sequence>
<feature type="transmembrane region" description="Helical" evidence="1">
    <location>
        <begin position="617"/>
        <end position="636"/>
    </location>
</feature>
<dbReference type="KEGG" id="vin:AKJ08_3556"/>
<feature type="transmembrane region" description="Helical" evidence="1">
    <location>
        <begin position="538"/>
        <end position="559"/>
    </location>
</feature>
<name>A0A0K1PJ89_9BACT</name>
<gene>
    <name evidence="2" type="ORF">AKJ08_3556</name>
</gene>
<evidence type="ECO:0000313" key="2">
    <source>
        <dbReference type="EMBL" id="AKU93169.1"/>
    </source>
</evidence>
<feature type="transmembrane region" description="Helical" evidence="1">
    <location>
        <begin position="505"/>
        <end position="526"/>
    </location>
</feature>
<organism evidence="2 3">
    <name type="scientific">Vulgatibacter incomptus</name>
    <dbReference type="NCBI Taxonomy" id="1391653"/>
    <lineage>
        <taxon>Bacteria</taxon>
        <taxon>Pseudomonadati</taxon>
        <taxon>Myxococcota</taxon>
        <taxon>Myxococcia</taxon>
        <taxon>Myxococcales</taxon>
        <taxon>Cystobacterineae</taxon>
        <taxon>Vulgatibacteraceae</taxon>
        <taxon>Vulgatibacter</taxon>
    </lineage>
</organism>
<accession>A0A0K1PJ89</accession>